<feature type="domain" description="MucBP" evidence="3">
    <location>
        <begin position="575"/>
        <end position="637"/>
    </location>
</feature>
<dbReference type="Gene3D" id="3.10.20.320">
    <property type="entry name" value="Putative peptidoglycan bound protein (lpxtg motif)"/>
    <property type="match status" value="9"/>
</dbReference>
<accession>A0A7L4WFC4</accession>
<feature type="domain" description="MucBP" evidence="3">
    <location>
        <begin position="85"/>
        <end position="145"/>
    </location>
</feature>
<organism evidence="5 6">
    <name type="scientific">Pseudolactococcus paracarnosus</name>
    <dbReference type="NCBI Taxonomy" id="2749962"/>
    <lineage>
        <taxon>Bacteria</taxon>
        <taxon>Bacillati</taxon>
        <taxon>Bacillota</taxon>
        <taxon>Bacilli</taxon>
        <taxon>Lactobacillales</taxon>
        <taxon>Streptococcaceae</taxon>
        <taxon>Pseudolactococcus</taxon>
    </lineage>
</organism>
<dbReference type="KEGG" id="lpaa:BHS01_10575"/>
<feature type="domain" description="MucBP" evidence="3">
    <location>
        <begin position="505"/>
        <end position="565"/>
    </location>
</feature>
<keyword evidence="1" id="KW-0677">Repeat</keyword>
<name>A0A7L4WFC4_9LACT</name>
<gene>
    <name evidence="5" type="ORF">BHS01_10575</name>
    <name evidence="4" type="ORF">GYN19_09000</name>
</gene>
<feature type="signal peptide" evidence="2">
    <location>
        <begin position="1"/>
        <end position="42"/>
    </location>
</feature>
<dbReference type="RefSeq" id="WP_109835197.1">
    <property type="nucleotide sequence ID" value="NZ_CP017195.1"/>
</dbReference>
<dbReference type="EMBL" id="CP017195">
    <property type="protein sequence ID" value="QDJ28927.1"/>
    <property type="molecule type" value="Genomic_DNA"/>
</dbReference>
<evidence type="ECO:0000256" key="1">
    <source>
        <dbReference type="ARBA" id="ARBA00022737"/>
    </source>
</evidence>
<dbReference type="EMBL" id="JAAEDA010000014">
    <property type="protein sequence ID" value="MCJ1978087.1"/>
    <property type="molecule type" value="Genomic_DNA"/>
</dbReference>
<keyword evidence="2" id="KW-0732">Signal</keyword>
<feature type="domain" description="MucBP" evidence="3">
    <location>
        <begin position="224"/>
        <end position="285"/>
    </location>
</feature>
<evidence type="ECO:0000313" key="4">
    <source>
        <dbReference type="EMBL" id="MCJ1978087.1"/>
    </source>
</evidence>
<evidence type="ECO:0000313" key="7">
    <source>
        <dbReference type="Proteomes" id="UP001522462"/>
    </source>
</evidence>
<reference evidence="4" key="2">
    <citation type="submission" date="2020-01" db="EMBL/GenBank/DDBJ databases">
        <authorList>
            <person name="Hilgarth M."/>
            <person name="Vogel R.F."/>
        </authorList>
    </citation>
    <scope>NUCLEOTIDE SEQUENCE</scope>
    <source>
        <strain evidence="4">TMW21897</strain>
    </source>
</reference>
<feature type="domain" description="MucBP" evidence="3">
    <location>
        <begin position="435"/>
        <end position="497"/>
    </location>
</feature>
<dbReference type="Pfam" id="PF06458">
    <property type="entry name" value="MucBP"/>
    <property type="match status" value="9"/>
</dbReference>
<dbReference type="AlphaFoldDB" id="A0A7L4WFC4"/>
<feature type="domain" description="MucBP" evidence="3">
    <location>
        <begin position="644"/>
        <end position="706"/>
    </location>
</feature>
<feature type="chain" id="PRO_5029749271" evidence="2">
    <location>
        <begin position="43"/>
        <end position="707"/>
    </location>
</feature>
<dbReference type="InterPro" id="IPR009459">
    <property type="entry name" value="MucBP_dom"/>
</dbReference>
<feature type="domain" description="MucBP" evidence="3">
    <location>
        <begin position="155"/>
        <end position="217"/>
    </location>
</feature>
<feature type="domain" description="MucBP" evidence="3">
    <location>
        <begin position="295"/>
        <end position="357"/>
    </location>
</feature>
<proteinExistence type="predicted"/>
<reference evidence="5 6" key="1">
    <citation type="submission" date="2016-09" db="EMBL/GenBank/DDBJ databases">
        <title>Lactic acid bacteria from MAP meat Genome sequencing and assembly.</title>
        <authorList>
            <person name="Behr J."/>
            <person name="Hilgarth M."/>
            <person name="Vogel R.F."/>
        </authorList>
    </citation>
    <scope>NUCLEOTIDE SEQUENCE [LARGE SCALE GENOMIC DNA]</scope>
    <source>
        <strain evidence="5 6">TMW21615</strain>
    </source>
</reference>
<keyword evidence="7" id="KW-1185">Reference proteome</keyword>
<evidence type="ECO:0000259" key="3">
    <source>
        <dbReference type="Pfam" id="PF06458"/>
    </source>
</evidence>
<reference evidence="4 7" key="3">
    <citation type="journal article" date="2022" name="Microbiol. Res.">
        <title>Comparative genome analysis, predicted lifestyle and antimicrobial strategies of Lactococcus carnosus and Lactococcus paracarnosus isolated from meat.</title>
        <authorList>
            <person name="Werum V."/>
            <person name="Ehrmann M."/>
            <person name="Vogel R."/>
            <person name="Hilgarth M."/>
        </authorList>
    </citation>
    <scope>NUCLEOTIDE SEQUENCE [LARGE SCALE GENOMIC DNA]</scope>
    <source>
        <strain evidence="4 7">TMW21897</strain>
    </source>
</reference>
<sequence length="707" mass="75249">MKKSKQEFSTQTNYRSLKQFSSILMCGLVLSGAMLPSTTALADTQSSSSSHAKTPSLVTSSAANTVDNMVSEAKITSPAISGELMINYVDANGVKIKTSDSYLGYVGDAVDLSSYESSFKGYTFSSADKSITELIDQDQTVTLTFVKDQVKSGTLTVNYVDDSGNQIQAPKTVSGSVGDAVDLTSYETAISGYKFGTADKAITALTAQDQTVTLTYTHDISGELTINYVDTNGVKIKTSDSLIGYVGDAVDLSSYESSFNGYTFSAADKAITELTAQDQTVTLTFVKDQVKSGTLTVNYVDDSGRQIQAPKTVSGYVGDAVDLVSYETAISGYTFSAADKSITALTAQDQTVTLTYTHDISGELTINYVDANGVKIKTSDSLIGYVGDAVDLSPYESSFNGYTFSTADKTITELTAQDQTVTLTFVKDQVKSATLTVNYVDASGKQIQAPKTVSGSVGDAVDLASYETVITGYTFSTADKSITALTAQDQTVTLTYTPAISGELMINYVDANGVKIKTSDSYLGYVGDAVDLSSYESSFKGYTFSAADKSITELTDQDQTVTLTFVKDQVKSGTLTVNYVDDSGNQIQAPKTVSGYVGDAVELVSYETAISGYKFGTADKSITALTAQDQTVTLTYTHDISGELTINYMDANGVKIKTSDSLIGYVGDKVDLQKYETAVTGYTFSTADKTITELTANAQTVTLIYTK</sequence>
<evidence type="ECO:0000256" key="2">
    <source>
        <dbReference type="SAM" id="SignalP"/>
    </source>
</evidence>
<dbReference type="Proteomes" id="UP000516280">
    <property type="component" value="Chromosome"/>
</dbReference>
<evidence type="ECO:0000313" key="5">
    <source>
        <dbReference type="EMBL" id="QDJ28927.1"/>
    </source>
</evidence>
<dbReference type="Proteomes" id="UP001522462">
    <property type="component" value="Unassembled WGS sequence"/>
</dbReference>
<feature type="domain" description="MucBP" evidence="3">
    <location>
        <begin position="364"/>
        <end position="425"/>
    </location>
</feature>
<protein>
    <submittedName>
        <fullName evidence="4">MucBP domain-containing protein</fullName>
    </submittedName>
</protein>
<evidence type="ECO:0000313" key="6">
    <source>
        <dbReference type="Proteomes" id="UP000516280"/>
    </source>
</evidence>